<accession>A0A426JYF5</accession>
<sequence>MPRPRIHDEKLRNRLLDEAGRLLAAEGPASLSLRRVAADAGTSTSAVYTLFGGKSELIRAVFLEAALRFGEVLATVERSDDPVEDLLRLGVAYREFAVAHPNLYAVLFSRPLPEFEPDEEAKRESLGNFTPLAEMVRAAIDAGRIDGEPEAVAMGLWAIVHGLVTLELHRNLPEGLDPASQYEEVLRRTLRGWLA</sequence>
<dbReference type="EMBL" id="RSAA01000007">
    <property type="protein sequence ID" value="RRO18220.1"/>
    <property type="molecule type" value="Genomic_DNA"/>
</dbReference>
<dbReference type="InterPro" id="IPR050109">
    <property type="entry name" value="HTH-type_TetR-like_transc_reg"/>
</dbReference>
<dbReference type="RefSeq" id="WP_125089571.1">
    <property type="nucleotide sequence ID" value="NZ_RSAA01000007.1"/>
</dbReference>
<keyword evidence="3" id="KW-0804">Transcription</keyword>
<dbReference type="SUPFAM" id="SSF48498">
    <property type="entry name" value="Tetracyclin repressor-like, C-terminal domain"/>
    <property type="match status" value="1"/>
</dbReference>
<dbReference type="AlphaFoldDB" id="A0A426JYF5"/>
<reference evidence="6 7" key="1">
    <citation type="submission" date="2018-11" db="EMBL/GenBank/DDBJ databases">
        <title>Saccharopolyspora rhizosphaerae sp. nov., an actinomycete isolated from rhizosphere soil in Thailand.</title>
        <authorList>
            <person name="Intra B."/>
            <person name="Euanorasetr J."/>
            <person name="Take A."/>
            <person name="Inahashi Y."/>
            <person name="Mori M."/>
            <person name="Panbangred W."/>
            <person name="Matsumoto A."/>
        </authorList>
    </citation>
    <scope>NUCLEOTIDE SEQUENCE [LARGE SCALE GENOMIC DNA]</scope>
    <source>
        <strain evidence="6 7">H219</strain>
    </source>
</reference>
<dbReference type="GO" id="GO:0000976">
    <property type="term" value="F:transcription cis-regulatory region binding"/>
    <property type="evidence" value="ECO:0007669"/>
    <property type="project" value="TreeGrafter"/>
</dbReference>
<evidence type="ECO:0000256" key="4">
    <source>
        <dbReference type="PROSITE-ProRule" id="PRU00335"/>
    </source>
</evidence>
<evidence type="ECO:0000256" key="3">
    <source>
        <dbReference type="ARBA" id="ARBA00023163"/>
    </source>
</evidence>
<keyword evidence="2 4" id="KW-0238">DNA-binding</keyword>
<dbReference type="GO" id="GO:0003700">
    <property type="term" value="F:DNA-binding transcription factor activity"/>
    <property type="evidence" value="ECO:0007669"/>
    <property type="project" value="TreeGrafter"/>
</dbReference>
<evidence type="ECO:0000313" key="7">
    <source>
        <dbReference type="Proteomes" id="UP000274515"/>
    </source>
</evidence>
<evidence type="ECO:0000256" key="1">
    <source>
        <dbReference type="ARBA" id="ARBA00023015"/>
    </source>
</evidence>
<feature type="domain" description="HTH tetR-type" evidence="5">
    <location>
        <begin position="9"/>
        <end position="69"/>
    </location>
</feature>
<dbReference type="InterPro" id="IPR025996">
    <property type="entry name" value="MT1864/Rv1816-like_C"/>
</dbReference>
<keyword evidence="1" id="KW-0805">Transcription regulation</keyword>
<evidence type="ECO:0000259" key="5">
    <source>
        <dbReference type="PROSITE" id="PS50977"/>
    </source>
</evidence>
<dbReference type="Gene3D" id="1.10.357.10">
    <property type="entry name" value="Tetracycline Repressor, domain 2"/>
    <property type="match status" value="1"/>
</dbReference>
<comment type="caution">
    <text evidence="6">The sequence shown here is derived from an EMBL/GenBank/DDBJ whole genome shotgun (WGS) entry which is preliminary data.</text>
</comment>
<keyword evidence="7" id="KW-1185">Reference proteome</keyword>
<dbReference type="InterPro" id="IPR001647">
    <property type="entry name" value="HTH_TetR"/>
</dbReference>
<name>A0A426JYF5_9PSEU</name>
<dbReference type="OrthoDB" id="4709966at2"/>
<organism evidence="6 7">
    <name type="scientific">Saccharopolyspora rhizosphaerae</name>
    <dbReference type="NCBI Taxonomy" id="2492662"/>
    <lineage>
        <taxon>Bacteria</taxon>
        <taxon>Bacillati</taxon>
        <taxon>Actinomycetota</taxon>
        <taxon>Actinomycetes</taxon>
        <taxon>Pseudonocardiales</taxon>
        <taxon>Pseudonocardiaceae</taxon>
        <taxon>Saccharopolyspora</taxon>
    </lineage>
</organism>
<dbReference type="InterPro" id="IPR009057">
    <property type="entry name" value="Homeodomain-like_sf"/>
</dbReference>
<evidence type="ECO:0000256" key="2">
    <source>
        <dbReference type="ARBA" id="ARBA00023125"/>
    </source>
</evidence>
<dbReference type="PANTHER" id="PTHR30055">
    <property type="entry name" value="HTH-TYPE TRANSCRIPTIONAL REGULATOR RUTR"/>
    <property type="match status" value="1"/>
</dbReference>
<dbReference type="SUPFAM" id="SSF46689">
    <property type="entry name" value="Homeodomain-like"/>
    <property type="match status" value="1"/>
</dbReference>
<dbReference type="PROSITE" id="PS50977">
    <property type="entry name" value="HTH_TETR_2"/>
    <property type="match status" value="1"/>
</dbReference>
<gene>
    <name evidence="6" type="ORF">EIL87_08255</name>
</gene>
<dbReference type="InterPro" id="IPR036271">
    <property type="entry name" value="Tet_transcr_reg_TetR-rel_C_sf"/>
</dbReference>
<dbReference type="Proteomes" id="UP000274515">
    <property type="component" value="Unassembled WGS sequence"/>
</dbReference>
<evidence type="ECO:0000313" key="6">
    <source>
        <dbReference type="EMBL" id="RRO18220.1"/>
    </source>
</evidence>
<proteinExistence type="predicted"/>
<feature type="DNA-binding region" description="H-T-H motif" evidence="4">
    <location>
        <begin position="32"/>
        <end position="51"/>
    </location>
</feature>
<protein>
    <submittedName>
        <fullName evidence="6">TetR/AcrR family transcriptional regulator</fullName>
    </submittedName>
</protein>
<dbReference type="Pfam" id="PF00440">
    <property type="entry name" value="TetR_N"/>
    <property type="match status" value="1"/>
</dbReference>
<dbReference type="PANTHER" id="PTHR30055:SF234">
    <property type="entry name" value="HTH-TYPE TRANSCRIPTIONAL REGULATOR BETI"/>
    <property type="match status" value="1"/>
</dbReference>
<dbReference type="Pfam" id="PF13305">
    <property type="entry name" value="TetR_C_33"/>
    <property type="match status" value="1"/>
</dbReference>